<protein>
    <submittedName>
        <fullName evidence="1">Uncharacterized protein</fullName>
    </submittedName>
</protein>
<dbReference type="RefSeq" id="WP_227897262.1">
    <property type="nucleotide sequence ID" value="NZ_CP099467.1"/>
</dbReference>
<keyword evidence="2" id="KW-1185">Reference proteome</keyword>
<proteinExistence type="predicted"/>
<dbReference type="AlphaFoldDB" id="A0A9X1MFS2"/>
<organism evidence="1 2">
    <name type="scientific">Arthrobacter caoxuetaonis</name>
    <dbReference type="NCBI Taxonomy" id="2886935"/>
    <lineage>
        <taxon>Bacteria</taxon>
        <taxon>Bacillati</taxon>
        <taxon>Actinomycetota</taxon>
        <taxon>Actinomycetes</taxon>
        <taxon>Micrococcales</taxon>
        <taxon>Micrococcaceae</taxon>
        <taxon>Arthrobacter</taxon>
    </lineage>
</organism>
<gene>
    <name evidence="1" type="ORF">LJ757_15900</name>
</gene>
<accession>A0A9X1MFS2</accession>
<dbReference type="EMBL" id="JAJFZV010000018">
    <property type="protein sequence ID" value="MCC3299274.1"/>
    <property type="molecule type" value="Genomic_DNA"/>
</dbReference>
<evidence type="ECO:0000313" key="2">
    <source>
        <dbReference type="Proteomes" id="UP001139158"/>
    </source>
</evidence>
<evidence type="ECO:0000313" key="1">
    <source>
        <dbReference type="EMBL" id="MCC3299274.1"/>
    </source>
</evidence>
<reference evidence="1" key="1">
    <citation type="submission" date="2021-10" db="EMBL/GenBank/DDBJ databases">
        <title>Novel species in genus Arthrobacter.</title>
        <authorList>
            <person name="Liu Y."/>
        </authorList>
    </citation>
    <scope>NUCLEOTIDE SEQUENCE</scope>
    <source>
        <strain evidence="1">Zg-Y453</strain>
    </source>
</reference>
<comment type="caution">
    <text evidence="1">The sequence shown here is derived from an EMBL/GenBank/DDBJ whole genome shotgun (WGS) entry which is preliminary data.</text>
</comment>
<dbReference type="Proteomes" id="UP001139158">
    <property type="component" value="Unassembled WGS sequence"/>
</dbReference>
<name>A0A9X1MFS2_9MICC</name>
<sequence>MTGIRNTQPNPLDLTDLGGAIRQLGPESHGIKGIGVMTLLVDDGLVRITVTHPDDTDVRELFGWDDGSKEVDARAEALSVLEDYIGFVPQLDPDHGEEVRILDGRITFTFHETIGDDQVIDPEDLASWVSDFAAIADCAVRADLASRIVERYEQG</sequence>